<dbReference type="Gene3D" id="2.60.20.10">
    <property type="entry name" value="Crystallins"/>
    <property type="match status" value="1"/>
</dbReference>
<dbReference type="PROSITE" id="PS51257">
    <property type="entry name" value="PROKAR_LIPOPROTEIN"/>
    <property type="match status" value="1"/>
</dbReference>
<accession>A0ABQ6R253</accession>
<organism evidence="2 3">
    <name type="scientific">Corallococcus caeni</name>
    <dbReference type="NCBI Taxonomy" id="3082388"/>
    <lineage>
        <taxon>Bacteria</taxon>
        <taxon>Pseudomonadati</taxon>
        <taxon>Myxococcota</taxon>
        <taxon>Myxococcia</taxon>
        <taxon>Myxococcales</taxon>
        <taxon>Cystobacterineae</taxon>
        <taxon>Myxococcaceae</taxon>
        <taxon>Corallococcus</taxon>
    </lineage>
</organism>
<gene>
    <name evidence="2" type="ORF">ASNO1_65550</name>
</gene>
<keyword evidence="1" id="KW-0732">Signal</keyword>
<name>A0ABQ6R253_9BACT</name>
<evidence type="ECO:0008006" key="4">
    <source>
        <dbReference type="Google" id="ProtNLM"/>
    </source>
</evidence>
<protein>
    <recommendedName>
        <fullName evidence="4">Gliding motility protein</fullName>
    </recommendedName>
</protein>
<evidence type="ECO:0000313" key="3">
    <source>
        <dbReference type="Proteomes" id="UP001342631"/>
    </source>
</evidence>
<dbReference type="Proteomes" id="UP001342631">
    <property type="component" value="Unassembled WGS sequence"/>
</dbReference>
<sequence length="505" mass="54834">MHRIPRRCASAMALSLAGLLSLAGCGPEAREPAAAPRESTGGVASALALGTGGDTSCVWGSPDCNLCIPDVPLRFQQLRDHGEVLGFHPGPFNLNVAYPGGNHWQGIQRLAMGSGRYLVVSKRDDAPVGNVGHLVHMSTRNGEGRRFRSNRLSPTIQQPEDTLPPGGDVAVAALPVLDGYRHGGGMQAAGNLLALPMEEGPGPGRIALYDYNASLTPSPFAYVQGLTSNAGTASLAKLSDGHSLLLLGHFDAKALEVFRSTESDIRSAANQWQRVDLWEASELPQGEWGAFQNLNLVTDCNDSQLYLVGTRLGGLRWGAVSDDYAHLYRVHLDGHMRLEHVASKHLYCSNDGSRQCNLDAAAGVFVGPDRGLILYATEHADDGPSSTVKLMEFRGIWADPLCRTDLQRAYVDFYDDSDFSDRGFIFDSEDQGLKNWARFDDVDAFNDKASAVRWCIPPGQRVRLYGDSNYKGSYKDLVGDGLLHEVNLNSWSFGDKVSSARWLAF</sequence>
<dbReference type="InterPro" id="IPR011024">
    <property type="entry name" value="G_crystallin-like"/>
</dbReference>
<dbReference type="EMBL" id="BTTX01000007">
    <property type="protein sequence ID" value="GMU10301.1"/>
    <property type="molecule type" value="Genomic_DNA"/>
</dbReference>
<reference evidence="2 3" key="1">
    <citation type="journal article" date="2024" name="Arch. Microbiol.">
        <title>Corallococcus caeni sp. nov., a novel myxobacterium isolated from activated sludge.</title>
        <authorList>
            <person name="Tomita S."/>
            <person name="Nakai R."/>
            <person name="Kuroda K."/>
            <person name="Kurashita H."/>
            <person name="Hatamoto M."/>
            <person name="Yamaguchi T."/>
            <person name="Narihiro T."/>
        </authorList>
    </citation>
    <scope>NUCLEOTIDE SEQUENCE [LARGE SCALE GENOMIC DNA]</scope>
    <source>
        <strain evidence="2 3">NO1</strain>
    </source>
</reference>
<evidence type="ECO:0000256" key="1">
    <source>
        <dbReference type="SAM" id="SignalP"/>
    </source>
</evidence>
<feature type="signal peptide" evidence="1">
    <location>
        <begin position="1"/>
        <end position="23"/>
    </location>
</feature>
<dbReference type="RefSeq" id="WP_338281394.1">
    <property type="nucleotide sequence ID" value="NZ_BTTX01000007.1"/>
</dbReference>
<comment type="caution">
    <text evidence="2">The sequence shown here is derived from an EMBL/GenBank/DDBJ whole genome shotgun (WGS) entry which is preliminary data.</text>
</comment>
<feature type="chain" id="PRO_5045984879" description="Gliding motility protein" evidence="1">
    <location>
        <begin position="24"/>
        <end position="505"/>
    </location>
</feature>
<proteinExistence type="predicted"/>
<dbReference type="SUPFAM" id="SSF49695">
    <property type="entry name" value="gamma-Crystallin-like"/>
    <property type="match status" value="1"/>
</dbReference>
<keyword evidence="3" id="KW-1185">Reference proteome</keyword>
<evidence type="ECO:0000313" key="2">
    <source>
        <dbReference type="EMBL" id="GMU10301.1"/>
    </source>
</evidence>